<feature type="region of interest" description="Disordered" evidence="1">
    <location>
        <begin position="515"/>
        <end position="564"/>
    </location>
</feature>
<evidence type="ECO:0000259" key="2">
    <source>
        <dbReference type="Pfam" id="PF16991"/>
    </source>
</evidence>
<name>A0A8H2VGX2_9SACH</name>
<feature type="region of interest" description="Disordered" evidence="1">
    <location>
        <begin position="378"/>
        <end position="446"/>
    </location>
</feature>
<feature type="region of interest" description="Disordered" evidence="1">
    <location>
        <begin position="1283"/>
        <end position="1304"/>
    </location>
</feature>
<feature type="region of interest" description="Disordered" evidence="1">
    <location>
        <begin position="576"/>
        <end position="620"/>
    </location>
</feature>
<dbReference type="Proteomes" id="UP000644660">
    <property type="component" value="Unassembled WGS sequence"/>
</dbReference>
<feature type="compositionally biased region" description="Low complexity" evidence="1">
    <location>
        <begin position="431"/>
        <end position="445"/>
    </location>
</feature>
<feature type="region of interest" description="Disordered" evidence="1">
    <location>
        <begin position="227"/>
        <end position="311"/>
    </location>
</feature>
<dbReference type="RefSeq" id="XP_041406872.1">
    <property type="nucleotide sequence ID" value="XM_041550938.1"/>
</dbReference>
<sequence>MSQENRKVSHNVSSSTELLKHTNNISPSKLLPIMTYRKNREHSFSSHNNNYTTTTTTTTTTVDNVKSSVTETPKPKKRLFVENNDNDNDNDNDDEDENIDTATSSAKRINRLPPEYHYPEEQNKLLSLLKSRMKISKSSSPKQSIQNEFNLEKPNTIIESKNKSPNSLVPNEVINSQSVLNKSKATNISIFKSTSNNNPNTGNSGRQINKETFLSSMRSFIDRKYHNQDVDSPTNNHTANSTHNNSNQENRTDLSLSQSKVKPIHNEISTPVSSNSTPVISQHKDDKSPLPVKKDSMGDEPANNKEHSSIGILSQKPIIIDLENDTSSDKDDVNVEKAKHNHDLTQSKQSRPSIPEENQIHSIVTKKLKELVRIQQNTDPEPESYLGLAGPSTDFSSTINEADKADNASEEENTHTNNEIPSTKNIDVVHSQSSPNSVRRSSPNNTTYCSLKQTINEAQKALTTNKTDATTSIEYDASQNETNITDKTLSNNVDPSIFNTQQVKNTLLSTKRINPIQPFQKSSSDETVDFPDVKRQKITENSKSIIQDTDAPKVVSNNSNTGRSIPLITRNTVYIASRSSPPPLPDPKQRSPTNPRILPTASSIQPDQASNTEKSSSPDMENIVKQEEFSGSLKDGIVQNDFGPFRTRLSTSKALNKTPSHHSATLEVIYISDSDSEEQVEEKSSTSEVIEDSDLDGDATSLSKNNEKVKPQEVVETNTVYISADIPNEEIGGERKRYDSRLNRRAMRTLNAFKSHHRNDMIQLIESGVIAHTSLVSNSLVSSTNNVCQSKNFETSPALDYQQLHKRDRLREIPLARVLDPAFINRGANLTIVDESPGKMEKRITDGISYKSSKTVTKESENKNSEIPASLDYKVFPKECNENNATGEDKTPKSPKNSNAINNKQLKESPMPTSEKDKGPNSSSRELWRKDWIDNLKLCYIYPYEAYPSNKLPEEDKKSLDHSFRLIKRILKEKYNVPLLTSFDPKAHIVILKGDISDFKGNKGFEVIQNTVQTGTNDKKVRVWSLNKVTKFLENMELIPGTEHPKKPEADSHQPLLGNNETDNSQITQVPNSQKSIDNTKTEKEDQAEPTRDNKSSKDNKDSDNGNKSKEDTHIDVADKESSRIENTSCRIGNAEVEQSTVNIEYKTNTSLHPNSIIKDGTPNLPKNNIISSQPDTNNATIAVDMYEEQENGLMITKMMSNLEELLKKVTLELQKEREENTKTQACLFELTNKLLKHEMTNSSLHACFNLEKKEKELVEKERDYLKETIKKMKDESQLFKDIADKRLNDSKKPDSQTKQQKTK</sequence>
<dbReference type="Pfam" id="PF16991">
    <property type="entry name" value="SIR4_SID"/>
    <property type="match status" value="1"/>
</dbReference>
<feature type="compositionally biased region" description="Polar residues" evidence="1">
    <location>
        <begin position="10"/>
        <end position="23"/>
    </location>
</feature>
<feature type="compositionally biased region" description="Low complexity" evidence="1">
    <location>
        <begin position="52"/>
        <end position="61"/>
    </location>
</feature>
<feature type="region of interest" description="Disordered" evidence="1">
    <location>
        <begin position="671"/>
        <end position="710"/>
    </location>
</feature>
<feature type="compositionally biased region" description="Acidic residues" evidence="1">
    <location>
        <begin position="84"/>
        <end position="99"/>
    </location>
</feature>
<feature type="region of interest" description="Disordered" evidence="1">
    <location>
        <begin position="339"/>
        <end position="359"/>
    </location>
</feature>
<evidence type="ECO:0000313" key="3">
    <source>
        <dbReference type="EMBL" id="CAB4255028.1"/>
    </source>
</evidence>
<feature type="compositionally biased region" description="Basic and acidic residues" evidence="1">
    <location>
        <begin position="282"/>
        <end position="308"/>
    </location>
</feature>
<keyword evidence="4" id="KW-1185">Reference proteome</keyword>
<dbReference type="OrthoDB" id="4070766at2759"/>
<feature type="domain" description="Sir4 SID" evidence="2">
    <location>
        <begin position="666"/>
        <end position="817"/>
    </location>
</feature>
<feature type="compositionally biased region" description="Basic and acidic residues" evidence="1">
    <location>
        <begin position="1283"/>
        <end position="1296"/>
    </location>
</feature>
<evidence type="ECO:0000256" key="1">
    <source>
        <dbReference type="SAM" id="MobiDB-lite"/>
    </source>
</evidence>
<feature type="compositionally biased region" description="Polar residues" evidence="1">
    <location>
        <begin position="1057"/>
        <end position="1077"/>
    </location>
</feature>
<feature type="compositionally biased region" description="Polar residues" evidence="1">
    <location>
        <begin position="555"/>
        <end position="564"/>
    </location>
</feature>
<feature type="region of interest" description="Disordered" evidence="1">
    <location>
        <begin position="880"/>
        <end position="925"/>
    </location>
</feature>
<protein>
    <submittedName>
        <fullName evidence="3">Similar to Saccharomyces cerevisiae YDR227W SIR4 Silent information regulator that</fullName>
    </submittedName>
</protein>
<comment type="caution">
    <text evidence="3">The sequence shown here is derived from an EMBL/GenBank/DDBJ whole genome shotgun (WGS) entry which is preliminary data.</text>
</comment>
<feature type="compositionally biased region" description="Polar residues" evidence="1">
    <location>
        <begin position="894"/>
        <end position="904"/>
    </location>
</feature>
<dbReference type="EMBL" id="CAEFZW010000005">
    <property type="protein sequence ID" value="CAB4255028.1"/>
    <property type="molecule type" value="Genomic_DNA"/>
</dbReference>
<evidence type="ECO:0000313" key="4">
    <source>
        <dbReference type="Proteomes" id="UP000644660"/>
    </source>
</evidence>
<dbReference type="InterPro" id="IPR031556">
    <property type="entry name" value="SIR4_SID"/>
</dbReference>
<feature type="compositionally biased region" description="Basic and acidic residues" evidence="1">
    <location>
        <begin position="531"/>
        <end position="540"/>
    </location>
</feature>
<organism evidence="3 4">
    <name type="scientific">Maudiozyma barnettii</name>
    <dbReference type="NCBI Taxonomy" id="61262"/>
    <lineage>
        <taxon>Eukaryota</taxon>
        <taxon>Fungi</taxon>
        <taxon>Dikarya</taxon>
        <taxon>Ascomycota</taxon>
        <taxon>Saccharomycotina</taxon>
        <taxon>Saccharomycetes</taxon>
        <taxon>Saccharomycetales</taxon>
        <taxon>Saccharomycetaceae</taxon>
        <taxon>Maudiozyma</taxon>
    </lineage>
</organism>
<dbReference type="GeneID" id="64858056"/>
<feature type="region of interest" description="Disordered" evidence="1">
    <location>
        <begin position="1040"/>
        <end position="1129"/>
    </location>
</feature>
<feature type="region of interest" description="Disordered" evidence="1">
    <location>
        <begin position="42"/>
        <end position="118"/>
    </location>
</feature>
<feature type="compositionally biased region" description="Basic and acidic residues" evidence="1">
    <location>
        <begin position="880"/>
        <end position="892"/>
    </location>
</feature>
<feature type="compositionally biased region" description="Polar residues" evidence="1">
    <location>
        <begin position="62"/>
        <end position="71"/>
    </location>
</feature>
<gene>
    <name evidence="3" type="ORF">KABA2_05S06732</name>
</gene>
<accession>A0A8H2VGX2</accession>
<dbReference type="Gene3D" id="6.10.140.1820">
    <property type="match status" value="1"/>
</dbReference>
<feature type="compositionally biased region" description="Polar residues" evidence="1">
    <location>
        <begin position="415"/>
        <end position="425"/>
    </location>
</feature>
<reference evidence="3 4" key="1">
    <citation type="submission" date="2020-05" db="EMBL/GenBank/DDBJ databases">
        <authorList>
            <person name="Casaregola S."/>
            <person name="Devillers H."/>
            <person name="Grondin C."/>
        </authorList>
    </citation>
    <scope>NUCLEOTIDE SEQUENCE [LARGE SCALE GENOMIC DNA]</scope>
    <source>
        <strain evidence="3 4">CLIB 1767</strain>
    </source>
</reference>
<feature type="compositionally biased region" description="Polar residues" evidence="1">
    <location>
        <begin position="590"/>
        <end position="619"/>
    </location>
</feature>
<feature type="compositionally biased region" description="Basic and acidic residues" evidence="1">
    <location>
        <begin position="1043"/>
        <end position="1052"/>
    </location>
</feature>
<feature type="region of interest" description="Disordered" evidence="1">
    <location>
        <begin position="1"/>
        <end position="23"/>
    </location>
</feature>
<feature type="compositionally biased region" description="Basic and acidic residues" evidence="1">
    <location>
        <begin position="1078"/>
        <end position="1124"/>
    </location>
</feature>
<feature type="compositionally biased region" description="Low complexity" evidence="1">
    <location>
        <begin position="234"/>
        <end position="247"/>
    </location>
</feature>
<feature type="compositionally biased region" description="Polar residues" evidence="1">
    <location>
        <begin position="267"/>
        <end position="280"/>
    </location>
</feature>
<proteinExistence type="predicted"/>